<protein>
    <submittedName>
        <fullName evidence="2">Uncharacterized protein</fullName>
    </submittedName>
</protein>
<evidence type="ECO:0000256" key="1">
    <source>
        <dbReference type="SAM" id="MobiDB-lite"/>
    </source>
</evidence>
<reference evidence="2" key="2">
    <citation type="submission" date="2020-09" db="EMBL/GenBank/DDBJ databases">
        <authorList>
            <person name="Sun Q."/>
            <person name="Ohkuma M."/>
        </authorList>
    </citation>
    <scope>NUCLEOTIDE SEQUENCE</scope>
    <source>
        <strain evidence="2">JCM 4646</strain>
    </source>
</reference>
<organism evidence="2 3">
    <name type="scientific">Kitasatospora indigofera</name>
    <dbReference type="NCBI Taxonomy" id="67307"/>
    <lineage>
        <taxon>Bacteria</taxon>
        <taxon>Bacillati</taxon>
        <taxon>Actinomycetota</taxon>
        <taxon>Actinomycetes</taxon>
        <taxon>Kitasatosporales</taxon>
        <taxon>Streptomycetaceae</taxon>
        <taxon>Kitasatospora</taxon>
    </lineage>
</organism>
<proteinExistence type="predicted"/>
<evidence type="ECO:0000313" key="3">
    <source>
        <dbReference type="Proteomes" id="UP000617734"/>
    </source>
</evidence>
<sequence length="57" mass="6170">MNTEHDPKHEPHPASEEGEDSEGQNLGEQQGDATTADPTPARHVGPDDRPDAEEPSR</sequence>
<dbReference type="EMBL" id="BNBO01000103">
    <property type="protein sequence ID" value="GHE27404.1"/>
    <property type="molecule type" value="Genomic_DNA"/>
</dbReference>
<comment type="caution">
    <text evidence="2">The sequence shown here is derived from an EMBL/GenBank/DDBJ whole genome shotgun (WGS) entry which is preliminary data.</text>
</comment>
<gene>
    <name evidence="2" type="ORF">GCM10018781_80000</name>
</gene>
<dbReference type="Proteomes" id="UP000617734">
    <property type="component" value="Unassembled WGS sequence"/>
</dbReference>
<feature type="compositionally biased region" description="Basic and acidic residues" evidence="1">
    <location>
        <begin position="44"/>
        <end position="57"/>
    </location>
</feature>
<keyword evidence="3" id="KW-1185">Reference proteome</keyword>
<accession>A0A918YXL5</accession>
<name>A0A918YXL5_9ACTN</name>
<evidence type="ECO:0000313" key="2">
    <source>
        <dbReference type="EMBL" id="GHE27404.1"/>
    </source>
</evidence>
<dbReference type="RefSeq" id="WP_190215848.1">
    <property type="nucleotide sequence ID" value="NZ_BNBO01000103.1"/>
</dbReference>
<feature type="region of interest" description="Disordered" evidence="1">
    <location>
        <begin position="1"/>
        <end position="57"/>
    </location>
</feature>
<feature type="compositionally biased region" description="Basic and acidic residues" evidence="1">
    <location>
        <begin position="1"/>
        <end position="15"/>
    </location>
</feature>
<dbReference type="AlphaFoldDB" id="A0A918YXL5"/>
<dbReference type="GeneID" id="95358206"/>
<feature type="compositionally biased region" description="Polar residues" evidence="1">
    <location>
        <begin position="23"/>
        <end position="37"/>
    </location>
</feature>
<reference evidence="2" key="1">
    <citation type="journal article" date="2014" name="Int. J. Syst. Evol. Microbiol.">
        <title>Complete genome sequence of Corynebacterium casei LMG S-19264T (=DSM 44701T), isolated from a smear-ripened cheese.</title>
        <authorList>
            <consortium name="US DOE Joint Genome Institute (JGI-PGF)"/>
            <person name="Walter F."/>
            <person name="Albersmeier A."/>
            <person name="Kalinowski J."/>
            <person name="Ruckert C."/>
        </authorList>
    </citation>
    <scope>NUCLEOTIDE SEQUENCE</scope>
    <source>
        <strain evidence="2">JCM 4646</strain>
    </source>
</reference>